<evidence type="ECO:0000259" key="3">
    <source>
        <dbReference type="PROSITE" id="PS50213"/>
    </source>
</evidence>
<keyword evidence="5" id="KW-1185">Reference proteome</keyword>
<feature type="domain" description="FAS1" evidence="3">
    <location>
        <begin position="20"/>
        <end position="171"/>
    </location>
</feature>
<dbReference type="Proteomes" id="UP000053617">
    <property type="component" value="Unassembled WGS sequence"/>
</dbReference>
<dbReference type="GO" id="GO:0000329">
    <property type="term" value="C:fungal-type vacuole membrane"/>
    <property type="evidence" value="ECO:0007669"/>
    <property type="project" value="TreeGrafter"/>
</dbReference>
<dbReference type="Gene3D" id="2.30.180.10">
    <property type="entry name" value="FAS1 domain"/>
    <property type="match status" value="2"/>
</dbReference>
<dbReference type="GO" id="GO:0016236">
    <property type="term" value="P:macroautophagy"/>
    <property type="evidence" value="ECO:0007669"/>
    <property type="project" value="TreeGrafter"/>
</dbReference>
<dbReference type="PANTHER" id="PTHR10900">
    <property type="entry name" value="PERIOSTIN-RELATED"/>
    <property type="match status" value="1"/>
</dbReference>
<dbReference type="OrthoDB" id="286301at2759"/>
<feature type="region of interest" description="Disordered" evidence="1">
    <location>
        <begin position="306"/>
        <end position="328"/>
    </location>
</feature>
<name>A0A0D2H0T6_9EURO</name>
<dbReference type="GeneID" id="25295652"/>
<evidence type="ECO:0000256" key="1">
    <source>
        <dbReference type="SAM" id="MobiDB-lite"/>
    </source>
</evidence>
<dbReference type="SMART" id="SM00554">
    <property type="entry name" value="FAS1"/>
    <property type="match status" value="2"/>
</dbReference>
<feature type="compositionally biased region" description="Polar residues" evidence="1">
    <location>
        <begin position="345"/>
        <end position="358"/>
    </location>
</feature>
<proteinExistence type="predicted"/>
<dbReference type="InterPro" id="IPR036378">
    <property type="entry name" value="FAS1_dom_sf"/>
</dbReference>
<dbReference type="STRING" id="1442369.A0A0D2H0T6"/>
<evidence type="ECO:0000313" key="4">
    <source>
        <dbReference type="EMBL" id="KIX04028.1"/>
    </source>
</evidence>
<feature type="signal peptide" evidence="2">
    <location>
        <begin position="1"/>
        <end position="20"/>
    </location>
</feature>
<evidence type="ECO:0000256" key="2">
    <source>
        <dbReference type="SAM" id="SignalP"/>
    </source>
</evidence>
<evidence type="ECO:0000313" key="5">
    <source>
        <dbReference type="Proteomes" id="UP000053617"/>
    </source>
</evidence>
<dbReference type="PANTHER" id="PTHR10900:SF77">
    <property type="entry name" value="FI19380P1"/>
    <property type="match status" value="1"/>
</dbReference>
<dbReference type="InterPro" id="IPR050904">
    <property type="entry name" value="Adhesion/Biosynth-related"/>
</dbReference>
<dbReference type="InterPro" id="IPR000782">
    <property type="entry name" value="FAS1_domain"/>
</dbReference>
<dbReference type="PROSITE" id="PS50213">
    <property type="entry name" value="FAS1"/>
    <property type="match status" value="2"/>
</dbReference>
<dbReference type="EMBL" id="KN847479">
    <property type="protein sequence ID" value="KIX04028.1"/>
    <property type="molecule type" value="Genomic_DNA"/>
</dbReference>
<sequence>MQLSRLFISLFLLLVTGVLAQDLLSVLSSHSDLSRLNSLLQTVPSFADFLNSSSDITFLAPSNDAIEDLQDLFPRGDNSSEILEAALAYHVLNGRFPASEITRDGRFIQTLLTNPAYVNVTGGQAVYAASSNSSDDDTEVVFYSGYNSKSKVVESDIHFANGLIHIIDDALVIPPSVTDAALAAGLTSLVGAVSNASFAWTQWSNNTFFTPTNDAFESVASALTNLSPDELHTILMYHVINDTVPIYTSRIDHENWITTTGTNITFNITADGIIFVNSAAIVQANILVANGVMHVIDNVLNPNATRDGTSGQLPPPTNQTSGLPAFPDATSVVDEVPFTSGVPEATTTLDPEPTQTPYHGNMAPEEPSGTDGGSAESTGAPAVEESGAAALMASRAGVVVSAFAAILVTGWGMLNLP</sequence>
<accession>A0A0D2H0T6</accession>
<feature type="region of interest" description="Disordered" evidence="1">
    <location>
        <begin position="340"/>
        <end position="382"/>
    </location>
</feature>
<keyword evidence="2" id="KW-0732">Signal</keyword>
<reference evidence="4 5" key="1">
    <citation type="submission" date="2015-01" db="EMBL/GenBank/DDBJ databases">
        <title>The Genome Sequence of Rhinocladiella mackenzie CBS 650.93.</title>
        <authorList>
            <consortium name="The Broad Institute Genomics Platform"/>
            <person name="Cuomo C."/>
            <person name="de Hoog S."/>
            <person name="Gorbushina A."/>
            <person name="Stielow B."/>
            <person name="Teixiera M."/>
            <person name="Abouelleil A."/>
            <person name="Chapman S.B."/>
            <person name="Priest M."/>
            <person name="Young S.K."/>
            <person name="Wortman J."/>
            <person name="Nusbaum C."/>
            <person name="Birren B."/>
        </authorList>
    </citation>
    <scope>NUCLEOTIDE SEQUENCE [LARGE SCALE GENOMIC DNA]</scope>
    <source>
        <strain evidence="4 5">CBS 650.93</strain>
    </source>
</reference>
<dbReference type="SUPFAM" id="SSF82153">
    <property type="entry name" value="FAS1 domain"/>
    <property type="match status" value="2"/>
</dbReference>
<dbReference type="AlphaFoldDB" id="A0A0D2H0T6"/>
<protein>
    <submittedName>
        <fullName evidence="4">Rhinocladiella mackenziei CBS 650.93 unplaced genomic scaffold supercont1.5, whole genome shotgun sequence</fullName>
    </submittedName>
</protein>
<dbReference type="Pfam" id="PF02469">
    <property type="entry name" value="Fasciclin"/>
    <property type="match status" value="2"/>
</dbReference>
<gene>
    <name evidence="4" type="ORF">Z518_07581</name>
</gene>
<dbReference type="RefSeq" id="XP_013271164.1">
    <property type="nucleotide sequence ID" value="XM_013415710.1"/>
</dbReference>
<dbReference type="HOGENOM" id="CLU_031281_2_3_1"/>
<dbReference type="VEuPathDB" id="FungiDB:Z518_07581"/>
<feature type="chain" id="PRO_5002243318" evidence="2">
    <location>
        <begin position="21"/>
        <end position="417"/>
    </location>
</feature>
<organism evidence="4 5">
    <name type="scientific">Rhinocladiella mackenziei CBS 650.93</name>
    <dbReference type="NCBI Taxonomy" id="1442369"/>
    <lineage>
        <taxon>Eukaryota</taxon>
        <taxon>Fungi</taxon>
        <taxon>Dikarya</taxon>
        <taxon>Ascomycota</taxon>
        <taxon>Pezizomycotina</taxon>
        <taxon>Eurotiomycetes</taxon>
        <taxon>Chaetothyriomycetidae</taxon>
        <taxon>Chaetothyriales</taxon>
        <taxon>Herpotrichiellaceae</taxon>
        <taxon>Rhinocladiella</taxon>
    </lineage>
</organism>
<feature type="domain" description="FAS1" evidence="3">
    <location>
        <begin position="164"/>
        <end position="300"/>
    </location>
</feature>
<feature type="compositionally biased region" description="Polar residues" evidence="1">
    <location>
        <begin position="306"/>
        <end position="322"/>
    </location>
</feature>